<accession>A0A1G2FCZ5</accession>
<protein>
    <submittedName>
        <fullName evidence="1">Uncharacterized protein</fullName>
    </submittedName>
</protein>
<gene>
    <name evidence="1" type="ORF">A2815_01505</name>
</gene>
<dbReference type="Proteomes" id="UP000176974">
    <property type="component" value="Unassembled WGS sequence"/>
</dbReference>
<name>A0A1G2FCZ5_9BACT</name>
<organism evidence="1 2">
    <name type="scientific">Candidatus Portnoybacteria bacterium RIFCSPHIGHO2_01_FULL_40_12b</name>
    <dbReference type="NCBI Taxonomy" id="1801994"/>
    <lineage>
        <taxon>Bacteria</taxon>
        <taxon>Candidatus Portnoyibacteriota</taxon>
    </lineage>
</organism>
<comment type="caution">
    <text evidence="1">The sequence shown here is derived from an EMBL/GenBank/DDBJ whole genome shotgun (WGS) entry which is preliminary data.</text>
</comment>
<evidence type="ECO:0000313" key="1">
    <source>
        <dbReference type="EMBL" id="OGZ35411.1"/>
    </source>
</evidence>
<dbReference type="EMBL" id="MHMY01000011">
    <property type="protein sequence ID" value="OGZ35411.1"/>
    <property type="molecule type" value="Genomic_DNA"/>
</dbReference>
<reference evidence="1 2" key="1">
    <citation type="journal article" date="2016" name="Nat. Commun.">
        <title>Thousands of microbial genomes shed light on interconnected biogeochemical processes in an aquifer system.</title>
        <authorList>
            <person name="Anantharaman K."/>
            <person name="Brown C.T."/>
            <person name="Hug L.A."/>
            <person name="Sharon I."/>
            <person name="Castelle C.J."/>
            <person name="Probst A.J."/>
            <person name="Thomas B.C."/>
            <person name="Singh A."/>
            <person name="Wilkins M.J."/>
            <person name="Karaoz U."/>
            <person name="Brodie E.L."/>
            <person name="Williams K.H."/>
            <person name="Hubbard S.S."/>
            <person name="Banfield J.F."/>
        </authorList>
    </citation>
    <scope>NUCLEOTIDE SEQUENCE [LARGE SCALE GENOMIC DNA]</scope>
</reference>
<sequence length="114" mass="13170">MKIIKKSISREEIKKIAREQFGDLVKAVVDVEKEIMAIGGELHADEEVLLMEKEGSKRENTWGINIYPEKSDDELIEFDSMINLKPAFGNRSRDVESQKIKEQIRKIVKKLIRG</sequence>
<evidence type="ECO:0000313" key="2">
    <source>
        <dbReference type="Proteomes" id="UP000176974"/>
    </source>
</evidence>
<dbReference type="InterPro" id="IPR043731">
    <property type="entry name" value="DUF5674"/>
</dbReference>
<dbReference type="Pfam" id="PF18924">
    <property type="entry name" value="DUF5674"/>
    <property type="match status" value="1"/>
</dbReference>
<dbReference type="AlphaFoldDB" id="A0A1G2FCZ5"/>
<proteinExistence type="predicted"/>